<evidence type="ECO:0000313" key="2">
    <source>
        <dbReference type="EMBL" id="KAJ7415324.1"/>
    </source>
</evidence>
<feature type="compositionally biased region" description="Basic and acidic residues" evidence="1">
    <location>
        <begin position="62"/>
        <end position="78"/>
    </location>
</feature>
<evidence type="ECO:0000313" key="3">
    <source>
        <dbReference type="Proteomes" id="UP001145742"/>
    </source>
</evidence>
<gene>
    <name evidence="2" type="ORF">WISP_78812</name>
</gene>
<dbReference type="EMBL" id="WHWB01033959">
    <property type="protein sequence ID" value="KAJ7415324.1"/>
    <property type="molecule type" value="Genomic_DNA"/>
</dbReference>
<reference evidence="2" key="1">
    <citation type="submission" date="2019-10" db="EMBL/GenBank/DDBJ databases">
        <authorList>
            <person name="Soares A.E.R."/>
            <person name="Aleixo A."/>
            <person name="Schneider P."/>
            <person name="Miyaki C.Y."/>
            <person name="Schneider M.P."/>
            <person name="Mello C."/>
            <person name="Vasconcelos A.T.R."/>
        </authorList>
    </citation>
    <scope>NUCLEOTIDE SEQUENCE</scope>
    <source>
        <tissue evidence="2">Muscle</tissue>
    </source>
</reference>
<organism evidence="2 3">
    <name type="scientific">Willisornis vidua</name>
    <name type="common">Xingu scale-backed antbird</name>
    <dbReference type="NCBI Taxonomy" id="1566151"/>
    <lineage>
        <taxon>Eukaryota</taxon>
        <taxon>Metazoa</taxon>
        <taxon>Chordata</taxon>
        <taxon>Craniata</taxon>
        <taxon>Vertebrata</taxon>
        <taxon>Euteleostomi</taxon>
        <taxon>Archelosauria</taxon>
        <taxon>Archosauria</taxon>
        <taxon>Dinosauria</taxon>
        <taxon>Saurischia</taxon>
        <taxon>Theropoda</taxon>
        <taxon>Coelurosauria</taxon>
        <taxon>Aves</taxon>
        <taxon>Neognathae</taxon>
        <taxon>Neoaves</taxon>
        <taxon>Telluraves</taxon>
        <taxon>Australaves</taxon>
        <taxon>Passeriformes</taxon>
        <taxon>Thamnophilidae</taxon>
        <taxon>Willisornis</taxon>
    </lineage>
</organism>
<feature type="region of interest" description="Disordered" evidence="1">
    <location>
        <begin position="41"/>
        <end position="90"/>
    </location>
</feature>
<sequence length="112" mass="12178">MAAQLEQVQALEWVQVLEWVQALERREPIFPVLAVAGLLAPGQQGSGRSASGVQQGQMPGLKEMKEQTGTKAQNKRESQCNGQGKEPGIPRQCRKKVIACKRKLDKGGEVGL</sequence>
<comment type="caution">
    <text evidence="2">The sequence shown here is derived from an EMBL/GenBank/DDBJ whole genome shotgun (WGS) entry which is preliminary data.</text>
</comment>
<evidence type="ECO:0000256" key="1">
    <source>
        <dbReference type="SAM" id="MobiDB-lite"/>
    </source>
</evidence>
<accession>A0ABQ9D5C9</accession>
<proteinExistence type="predicted"/>
<keyword evidence="3" id="KW-1185">Reference proteome</keyword>
<feature type="compositionally biased region" description="Polar residues" evidence="1">
    <location>
        <begin position="46"/>
        <end position="57"/>
    </location>
</feature>
<protein>
    <submittedName>
        <fullName evidence="2">Uncharacterized protein</fullName>
    </submittedName>
</protein>
<name>A0ABQ9D5C9_9PASS</name>
<dbReference type="Proteomes" id="UP001145742">
    <property type="component" value="Unassembled WGS sequence"/>
</dbReference>